<protein>
    <submittedName>
        <fullName evidence="2">Verru_Chthon cassette protein B</fullName>
    </submittedName>
</protein>
<dbReference type="STRING" id="690879.TSACC_21043"/>
<evidence type="ECO:0000256" key="1">
    <source>
        <dbReference type="SAM" id="Phobius"/>
    </source>
</evidence>
<dbReference type="Proteomes" id="UP000076023">
    <property type="component" value="Unassembled WGS sequence"/>
</dbReference>
<evidence type="ECO:0000313" key="2">
    <source>
        <dbReference type="EMBL" id="GAT32644.1"/>
    </source>
</evidence>
<reference evidence="3" key="1">
    <citation type="journal article" date="2017" name="Genome Announc.">
        <title>Draft Genome Sequence of Terrimicrobium sacchariphilum NM-5T, a Facultative Anaerobic Soil Bacterium of the Class Spartobacteria.</title>
        <authorList>
            <person name="Qiu Y.L."/>
            <person name="Tourlousse D.M."/>
            <person name="Matsuura N."/>
            <person name="Ohashi A."/>
            <person name="Sekiguchi Y."/>
        </authorList>
    </citation>
    <scope>NUCLEOTIDE SEQUENCE [LARGE SCALE GENOMIC DNA]</scope>
    <source>
        <strain evidence="3">NM-5</strain>
    </source>
</reference>
<comment type="caution">
    <text evidence="2">The sequence shown here is derived from an EMBL/GenBank/DDBJ whole genome shotgun (WGS) entry which is preliminary data.</text>
</comment>
<accession>A0A146G6T2</accession>
<keyword evidence="3" id="KW-1185">Reference proteome</keyword>
<dbReference type="OrthoDB" id="3784042at2"/>
<proteinExistence type="predicted"/>
<dbReference type="NCBIfam" id="TIGR02532">
    <property type="entry name" value="IV_pilin_GFxxxE"/>
    <property type="match status" value="1"/>
</dbReference>
<keyword evidence="1" id="KW-1133">Transmembrane helix</keyword>
<keyword evidence="1" id="KW-0812">Transmembrane</keyword>
<feature type="transmembrane region" description="Helical" evidence="1">
    <location>
        <begin position="12"/>
        <end position="36"/>
    </location>
</feature>
<name>A0A146G6T2_TERSA</name>
<gene>
    <name evidence="2" type="ORF">TSACC_21043</name>
</gene>
<dbReference type="RefSeq" id="WP_075078470.1">
    <property type="nucleotide sequence ID" value="NZ_BDCO01000002.1"/>
</dbReference>
<dbReference type="EMBL" id="BDCO01000002">
    <property type="protein sequence ID" value="GAT32644.1"/>
    <property type="molecule type" value="Genomic_DNA"/>
</dbReference>
<evidence type="ECO:0000313" key="3">
    <source>
        <dbReference type="Proteomes" id="UP000076023"/>
    </source>
</evidence>
<keyword evidence="1" id="KW-0472">Membrane</keyword>
<dbReference type="Pfam" id="PF07963">
    <property type="entry name" value="N_methyl"/>
    <property type="match status" value="1"/>
</dbReference>
<dbReference type="InParanoid" id="A0A146G6T2"/>
<organism evidence="2 3">
    <name type="scientific">Terrimicrobium sacchariphilum</name>
    <dbReference type="NCBI Taxonomy" id="690879"/>
    <lineage>
        <taxon>Bacteria</taxon>
        <taxon>Pseudomonadati</taxon>
        <taxon>Verrucomicrobiota</taxon>
        <taxon>Terrimicrobiia</taxon>
        <taxon>Terrimicrobiales</taxon>
        <taxon>Terrimicrobiaceae</taxon>
        <taxon>Terrimicrobium</taxon>
    </lineage>
</organism>
<dbReference type="AlphaFoldDB" id="A0A146G6T2"/>
<dbReference type="InterPro" id="IPR012902">
    <property type="entry name" value="N_methyl_site"/>
</dbReference>
<sequence length="147" mass="16048">MPRVARARAFSLIEVAISLAIIGMALVAIIGLMPVAMRTTRESMDRTLCAQILETTIMSIGENSWKPSFSLPATTYHYDDQGMLMTNAASWKYRVSIETNPIVLPQRGSPSQPLNASDGLSVRIGIENATLPGQTNWFPVVIANQGR</sequence>